<feature type="compositionally biased region" description="Low complexity" evidence="1">
    <location>
        <begin position="269"/>
        <end position="292"/>
    </location>
</feature>
<comment type="caution">
    <text evidence="2">The sequence shown here is derived from an EMBL/GenBank/DDBJ whole genome shotgun (WGS) entry which is preliminary data.</text>
</comment>
<evidence type="ECO:0000313" key="2">
    <source>
        <dbReference type="EMBL" id="KAF5829423.1"/>
    </source>
</evidence>
<dbReference type="Proteomes" id="UP000815325">
    <property type="component" value="Unassembled WGS sequence"/>
</dbReference>
<organism evidence="2 3">
    <name type="scientific">Dunaliella salina</name>
    <name type="common">Green alga</name>
    <name type="synonym">Protococcus salinus</name>
    <dbReference type="NCBI Taxonomy" id="3046"/>
    <lineage>
        <taxon>Eukaryota</taxon>
        <taxon>Viridiplantae</taxon>
        <taxon>Chlorophyta</taxon>
        <taxon>core chlorophytes</taxon>
        <taxon>Chlorophyceae</taxon>
        <taxon>CS clade</taxon>
        <taxon>Chlamydomonadales</taxon>
        <taxon>Dunaliellaceae</taxon>
        <taxon>Dunaliella</taxon>
    </lineage>
</organism>
<feature type="compositionally biased region" description="Low complexity" evidence="1">
    <location>
        <begin position="225"/>
        <end position="238"/>
    </location>
</feature>
<reference evidence="2" key="1">
    <citation type="submission" date="2017-08" db="EMBL/GenBank/DDBJ databases">
        <authorList>
            <person name="Polle J.E."/>
            <person name="Barry K."/>
            <person name="Cushman J."/>
            <person name="Schmutz J."/>
            <person name="Tran D."/>
            <person name="Hathwaick L.T."/>
            <person name="Yim W.C."/>
            <person name="Jenkins J."/>
            <person name="Mckie-Krisberg Z.M."/>
            <person name="Prochnik S."/>
            <person name="Lindquist E."/>
            <person name="Dockter R.B."/>
            <person name="Adam C."/>
            <person name="Molina H."/>
            <person name="Bunkerborg J."/>
            <person name="Jin E."/>
            <person name="Buchheim M."/>
            <person name="Magnuson J."/>
        </authorList>
    </citation>
    <scope>NUCLEOTIDE SEQUENCE</scope>
    <source>
        <strain evidence="2">CCAP 19/18</strain>
    </source>
</reference>
<feature type="compositionally biased region" description="Pro residues" evidence="1">
    <location>
        <begin position="213"/>
        <end position="224"/>
    </location>
</feature>
<protein>
    <submittedName>
        <fullName evidence="2">Uncharacterized protein</fullName>
    </submittedName>
</protein>
<evidence type="ECO:0000313" key="3">
    <source>
        <dbReference type="Proteomes" id="UP000815325"/>
    </source>
</evidence>
<feature type="non-terminal residue" evidence="2">
    <location>
        <position position="335"/>
    </location>
</feature>
<dbReference type="EMBL" id="MU070162">
    <property type="protein sequence ID" value="KAF5829423.1"/>
    <property type="molecule type" value="Genomic_DNA"/>
</dbReference>
<feature type="compositionally biased region" description="Basic and acidic residues" evidence="1">
    <location>
        <begin position="241"/>
        <end position="254"/>
    </location>
</feature>
<keyword evidence="3" id="KW-1185">Reference proteome</keyword>
<feature type="region of interest" description="Disordered" evidence="1">
    <location>
        <begin position="171"/>
        <end position="335"/>
    </location>
</feature>
<feature type="compositionally biased region" description="Polar residues" evidence="1">
    <location>
        <begin position="66"/>
        <end position="75"/>
    </location>
</feature>
<sequence length="335" mass="35587">MQAAHVEESRLEGFREKKSQAKRLLLELRLMEAWYKQLESLLKGQNQQLADALQQQPFHLARQPPQLAQATQSHGQPPHEHHQAPAASLQLQVVHDPHLSGLPSEPSLAVPFSPSQPAVAAAAAASVPAARRQTTAPARPLSCGDCSLLQAPSAARPGADCVEPGLLEQGVEKEQQSPRKQARAHWTQPEQEMQQLQARQQQGASLTEESPGIPMPPLPMPACPLLPSQQPSQRPLQQHAGQHEEQATKQREKAPTAQPSTSAAGTSRALPLPTAAAAAAAAAEAATSELLAPGSHVTLLPPQPSEAQPSLHTPILPPPPPPHSIFATAAPTPVH</sequence>
<evidence type="ECO:0000256" key="1">
    <source>
        <dbReference type="SAM" id="MobiDB-lite"/>
    </source>
</evidence>
<proteinExistence type="predicted"/>
<name>A0ABQ7G488_DUNSA</name>
<gene>
    <name evidence="2" type="ORF">DUNSADRAFT_16093</name>
</gene>
<feature type="compositionally biased region" description="Low complexity" evidence="1">
    <location>
        <begin position="188"/>
        <end position="202"/>
    </location>
</feature>
<feature type="region of interest" description="Disordered" evidence="1">
    <location>
        <begin position="64"/>
        <end position="86"/>
    </location>
</feature>
<accession>A0ABQ7G488</accession>